<protein>
    <submittedName>
        <fullName evidence="2">Uncharacterized protein</fullName>
    </submittedName>
</protein>
<dbReference type="RefSeq" id="WP_192747274.1">
    <property type="nucleotide sequence ID" value="NZ_JADBEJ010000008.1"/>
</dbReference>
<name>A0ABR9LKG7_9PSEU</name>
<organism evidence="2 3">
    <name type="scientific">Amycolatopsis roodepoortensis</name>
    <dbReference type="NCBI Taxonomy" id="700274"/>
    <lineage>
        <taxon>Bacteria</taxon>
        <taxon>Bacillati</taxon>
        <taxon>Actinomycetota</taxon>
        <taxon>Actinomycetes</taxon>
        <taxon>Pseudonocardiales</taxon>
        <taxon>Pseudonocardiaceae</taxon>
        <taxon>Amycolatopsis</taxon>
    </lineage>
</organism>
<evidence type="ECO:0000313" key="2">
    <source>
        <dbReference type="EMBL" id="MBE1580782.1"/>
    </source>
</evidence>
<evidence type="ECO:0000313" key="3">
    <source>
        <dbReference type="Proteomes" id="UP000656548"/>
    </source>
</evidence>
<reference evidence="2 3" key="1">
    <citation type="submission" date="2020-10" db="EMBL/GenBank/DDBJ databases">
        <title>Sequencing the genomes of 1000 actinobacteria strains.</title>
        <authorList>
            <person name="Klenk H.-P."/>
        </authorList>
    </citation>
    <scope>NUCLEOTIDE SEQUENCE [LARGE SCALE GENOMIC DNA]</scope>
    <source>
        <strain evidence="2 3">DSM 46661</strain>
    </source>
</reference>
<dbReference type="Proteomes" id="UP000656548">
    <property type="component" value="Unassembled WGS sequence"/>
</dbReference>
<proteinExistence type="predicted"/>
<gene>
    <name evidence="2" type="ORF">H4W30_007863</name>
</gene>
<accession>A0ABR9LKG7</accession>
<sequence length="276" mass="30627">MFDERASPGRISVHLALADEASRENLLEEYRRPSKHGVLLTPEIAMEEAESASEAIEGFRPGLVHWRSRELSRSGFGPGRSPEPRLVRWKDGRSVSQSVDVEASRADEPVKIRSGRMPGARILGFAGLYALIVLLFVLRQSADSAPVWLSPVVVLATVAWGVVLHKTRFRGTPGYLEVDEDSLTWFERDTPPRHVVPREIPPVDVLLSNLQQIQFERVPSEHGRRYVRVSVRTDGVRSVLAEKITTAAAARLKETLKARSAFAGDVVLDRPGRTAA</sequence>
<comment type="caution">
    <text evidence="2">The sequence shown here is derived from an EMBL/GenBank/DDBJ whole genome shotgun (WGS) entry which is preliminary data.</text>
</comment>
<keyword evidence="3" id="KW-1185">Reference proteome</keyword>
<keyword evidence="1" id="KW-0812">Transmembrane</keyword>
<dbReference type="EMBL" id="JADBEJ010000008">
    <property type="protein sequence ID" value="MBE1580782.1"/>
    <property type="molecule type" value="Genomic_DNA"/>
</dbReference>
<feature type="transmembrane region" description="Helical" evidence="1">
    <location>
        <begin position="145"/>
        <end position="164"/>
    </location>
</feature>
<evidence type="ECO:0000256" key="1">
    <source>
        <dbReference type="SAM" id="Phobius"/>
    </source>
</evidence>
<keyword evidence="1" id="KW-0472">Membrane</keyword>
<feature type="transmembrane region" description="Helical" evidence="1">
    <location>
        <begin position="120"/>
        <end position="139"/>
    </location>
</feature>
<keyword evidence="1" id="KW-1133">Transmembrane helix</keyword>